<comment type="similarity">
    <text evidence="2">Belongs to the Nudix hydrolase family.</text>
</comment>
<keyword evidence="10" id="KW-1185">Reference proteome</keyword>
<dbReference type="GO" id="GO:0046872">
    <property type="term" value="F:metal ion binding"/>
    <property type="evidence" value="ECO:0007669"/>
    <property type="project" value="UniProtKB-KW"/>
</dbReference>
<reference evidence="10" key="1">
    <citation type="submission" date="2018-07" db="EMBL/GenBank/DDBJ databases">
        <title>Streptacidiphilus bronchialis DSM 106435 chromosome.</title>
        <authorList>
            <person name="Batra D."/>
            <person name="Gulvik C.A."/>
        </authorList>
    </citation>
    <scope>NUCLEOTIDE SEQUENCE [LARGE SCALE GENOMIC DNA]</scope>
    <source>
        <strain evidence="10">DSM 106435</strain>
    </source>
</reference>
<evidence type="ECO:0000256" key="4">
    <source>
        <dbReference type="ARBA" id="ARBA00022801"/>
    </source>
</evidence>
<dbReference type="SUPFAM" id="SSF55811">
    <property type="entry name" value="Nudix"/>
    <property type="match status" value="1"/>
</dbReference>
<dbReference type="EMBL" id="CP031264">
    <property type="protein sequence ID" value="AXI76743.1"/>
    <property type="molecule type" value="Genomic_DNA"/>
</dbReference>
<feature type="domain" description="Nudix hydrolase" evidence="8">
    <location>
        <begin position="31"/>
        <end position="161"/>
    </location>
</feature>
<evidence type="ECO:0000256" key="3">
    <source>
        <dbReference type="ARBA" id="ARBA00022723"/>
    </source>
</evidence>
<name>A0A345SSN8_9ACTN</name>
<dbReference type="PROSITE" id="PS51462">
    <property type="entry name" value="NUDIX"/>
    <property type="match status" value="1"/>
</dbReference>
<dbReference type="PIRSF" id="PIRSF017340">
    <property type="entry name" value="Nudix_hydro"/>
    <property type="match status" value="1"/>
</dbReference>
<feature type="binding site" evidence="6">
    <location>
        <position position="88"/>
    </location>
    <ligand>
        <name>Mg(2+)</name>
        <dbReference type="ChEBI" id="CHEBI:18420"/>
    </ligand>
</feature>
<evidence type="ECO:0000313" key="10">
    <source>
        <dbReference type="Proteomes" id="UP000249340"/>
    </source>
</evidence>
<keyword evidence="5 6" id="KW-0460">Magnesium</keyword>
<protein>
    <submittedName>
        <fullName evidence="9">NUDIX domain-containing protein</fullName>
    </submittedName>
</protein>
<dbReference type="CDD" id="cd04697">
    <property type="entry name" value="NUDIX_Hydrolase"/>
    <property type="match status" value="1"/>
</dbReference>
<keyword evidence="4" id="KW-0378">Hydrolase</keyword>
<dbReference type="PANTHER" id="PTHR10885:SF0">
    <property type="entry name" value="ISOPENTENYL-DIPHOSPHATE DELTA-ISOMERASE"/>
    <property type="match status" value="1"/>
</dbReference>
<evidence type="ECO:0000256" key="5">
    <source>
        <dbReference type="ARBA" id="ARBA00022842"/>
    </source>
</evidence>
<dbReference type="RefSeq" id="WP_111491107.1">
    <property type="nucleotide sequence ID" value="NZ_CP031264.1"/>
</dbReference>
<evidence type="ECO:0000259" key="8">
    <source>
        <dbReference type="PROSITE" id="PS51462"/>
    </source>
</evidence>
<dbReference type="KEGG" id="stri:C7M71_003995"/>
<gene>
    <name evidence="9" type="ORF">C7M71_003995</name>
</gene>
<evidence type="ECO:0000256" key="2">
    <source>
        <dbReference type="ARBA" id="ARBA00005582"/>
    </source>
</evidence>
<dbReference type="GO" id="GO:0016817">
    <property type="term" value="F:hydrolase activity, acting on acid anhydrides"/>
    <property type="evidence" value="ECO:0007669"/>
    <property type="project" value="InterPro"/>
</dbReference>
<evidence type="ECO:0000256" key="6">
    <source>
        <dbReference type="PIRSR" id="PIRSR017340-1"/>
    </source>
</evidence>
<dbReference type="InterPro" id="IPR015797">
    <property type="entry name" value="NUDIX_hydrolase-like_dom_sf"/>
</dbReference>
<dbReference type="OrthoDB" id="448116at2"/>
<evidence type="ECO:0000256" key="7">
    <source>
        <dbReference type="SAM" id="MobiDB-lite"/>
    </source>
</evidence>
<comment type="cofactor">
    <cofactor evidence="1">
        <name>Mg(2+)</name>
        <dbReference type="ChEBI" id="CHEBI:18420"/>
    </cofactor>
</comment>
<dbReference type="InterPro" id="IPR024195">
    <property type="entry name" value="NUDIX_hydrolase_YfcD_pred"/>
</dbReference>
<organism evidence="9 10">
    <name type="scientific">Peterkaempfera bronchialis</name>
    <dbReference type="NCBI Taxonomy" id="2126346"/>
    <lineage>
        <taxon>Bacteria</taxon>
        <taxon>Bacillati</taxon>
        <taxon>Actinomycetota</taxon>
        <taxon>Actinomycetes</taxon>
        <taxon>Kitasatosporales</taxon>
        <taxon>Streptomycetaceae</taxon>
        <taxon>Peterkaempfera</taxon>
    </lineage>
</organism>
<keyword evidence="3 6" id="KW-0479">Metal-binding</keyword>
<dbReference type="PROSITE" id="PS00893">
    <property type="entry name" value="NUDIX_BOX"/>
    <property type="match status" value="1"/>
</dbReference>
<dbReference type="InterPro" id="IPR020084">
    <property type="entry name" value="NUDIX_hydrolase_CS"/>
</dbReference>
<sequence>MDPAEEILDIVDEQDRVVGTARRGEVYRRRLLHRCVFILCRDAEDRIFVHRRTATKLFSPLMYDLFVGGVVGAGESYAEAAVREAEEELGVSGIRPAHLFKFLFESPDHSWWCDVYEARWTGPVHPQVEEVDWHAFLTEDEVRDRLTRWPFVADGLEAWRRYQEVAGPRPPGGADAVRDRQET</sequence>
<accession>A0A345SSN8</accession>
<dbReference type="Gene3D" id="3.90.79.10">
    <property type="entry name" value="Nucleoside Triphosphate Pyrophosphohydrolase"/>
    <property type="match status" value="1"/>
</dbReference>
<proteinExistence type="inferred from homology"/>
<dbReference type="PANTHER" id="PTHR10885">
    <property type="entry name" value="ISOPENTENYL-DIPHOSPHATE DELTA-ISOMERASE"/>
    <property type="match status" value="1"/>
</dbReference>
<feature type="binding site" evidence="6">
    <location>
        <position position="84"/>
    </location>
    <ligand>
        <name>Mg(2+)</name>
        <dbReference type="ChEBI" id="CHEBI:18420"/>
    </ligand>
</feature>
<dbReference type="InterPro" id="IPR000086">
    <property type="entry name" value="NUDIX_hydrolase_dom"/>
</dbReference>
<dbReference type="Pfam" id="PF00293">
    <property type="entry name" value="NUDIX"/>
    <property type="match status" value="1"/>
</dbReference>
<evidence type="ECO:0000313" key="9">
    <source>
        <dbReference type="EMBL" id="AXI76743.1"/>
    </source>
</evidence>
<dbReference type="AlphaFoldDB" id="A0A345SSN8"/>
<dbReference type="Proteomes" id="UP000249340">
    <property type="component" value="Chromosome"/>
</dbReference>
<feature type="region of interest" description="Disordered" evidence="7">
    <location>
        <begin position="164"/>
        <end position="183"/>
    </location>
</feature>
<evidence type="ECO:0000256" key="1">
    <source>
        <dbReference type="ARBA" id="ARBA00001946"/>
    </source>
</evidence>